<dbReference type="Gene3D" id="3.90.550.10">
    <property type="entry name" value="Spore Coat Polysaccharide Biosynthesis Protein SpsA, Chain A"/>
    <property type="match status" value="1"/>
</dbReference>
<name>A0A517TSW5_9BACT</name>
<gene>
    <name evidence="3" type="ORF">I41_06240</name>
</gene>
<sequence>MPAKLTALLTCKNERANIGPCLDSVASIADELLVADSGSTDGTLEYVRRRGDCRVIEREYRTAGDFKNWAIPQATHQWVLILDCDERVTPAMAAEIRQLLAGEPPHDAYWMGRANHLMGHRVHYTDWARDRLVRLFRRDLGRYEGPSDHGNVCVPTGNYGSLRTLLDHYTLWSWESYLRKFDRYTRVQAEQWHAGGRKPSYRRMLISPPLRFFRDFVLHRGFLDGMVGLQISMMSAFYTFMKQARLWELHYGLQQDEVEPEAIAAAERRAA</sequence>
<dbReference type="InterPro" id="IPR001173">
    <property type="entry name" value="Glyco_trans_2-like"/>
</dbReference>
<proteinExistence type="inferred from homology"/>
<keyword evidence="4" id="KW-1185">Reference proteome</keyword>
<dbReference type="InterPro" id="IPR029044">
    <property type="entry name" value="Nucleotide-diphossugar_trans"/>
</dbReference>
<keyword evidence="3" id="KW-0808">Transferase</keyword>
<evidence type="ECO:0000259" key="2">
    <source>
        <dbReference type="Pfam" id="PF00535"/>
    </source>
</evidence>
<evidence type="ECO:0000313" key="4">
    <source>
        <dbReference type="Proteomes" id="UP000317909"/>
    </source>
</evidence>
<dbReference type="KEGG" id="llh:I41_06240"/>
<dbReference type="Proteomes" id="UP000317909">
    <property type="component" value="Chromosome"/>
</dbReference>
<comment type="similarity">
    <text evidence="1">Belongs to the glycosyltransferase 2 family. WaaE/KdtX subfamily.</text>
</comment>
<feature type="domain" description="Glycosyltransferase 2-like" evidence="2">
    <location>
        <begin position="8"/>
        <end position="121"/>
    </location>
</feature>
<dbReference type="AlphaFoldDB" id="A0A517TSW5"/>
<dbReference type="Pfam" id="PF00535">
    <property type="entry name" value="Glycos_transf_2"/>
    <property type="match status" value="1"/>
</dbReference>
<evidence type="ECO:0000313" key="3">
    <source>
        <dbReference type="EMBL" id="QDT71467.1"/>
    </source>
</evidence>
<organism evidence="3 4">
    <name type="scientific">Lacipirellula limnantheis</name>
    <dbReference type="NCBI Taxonomy" id="2528024"/>
    <lineage>
        <taxon>Bacteria</taxon>
        <taxon>Pseudomonadati</taxon>
        <taxon>Planctomycetota</taxon>
        <taxon>Planctomycetia</taxon>
        <taxon>Pirellulales</taxon>
        <taxon>Lacipirellulaceae</taxon>
        <taxon>Lacipirellula</taxon>
    </lineage>
</organism>
<dbReference type="PANTHER" id="PTHR43630">
    <property type="entry name" value="POLY-BETA-1,6-N-ACETYL-D-GLUCOSAMINE SYNTHASE"/>
    <property type="match status" value="1"/>
</dbReference>
<dbReference type="GO" id="GO:0016740">
    <property type="term" value="F:transferase activity"/>
    <property type="evidence" value="ECO:0007669"/>
    <property type="project" value="UniProtKB-KW"/>
</dbReference>
<dbReference type="PANTHER" id="PTHR43630:SF2">
    <property type="entry name" value="GLYCOSYLTRANSFERASE"/>
    <property type="match status" value="1"/>
</dbReference>
<protein>
    <submittedName>
        <fullName evidence="3">Glycosyl transferase family 2</fullName>
    </submittedName>
</protein>
<dbReference type="RefSeq" id="WP_168206637.1">
    <property type="nucleotide sequence ID" value="NZ_CP036339.1"/>
</dbReference>
<dbReference type="SUPFAM" id="SSF53448">
    <property type="entry name" value="Nucleotide-diphospho-sugar transferases"/>
    <property type="match status" value="1"/>
</dbReference>
<evidence type="ECO:0000256" key="1">
    <source>
        <dbReference type="ARBA" id="ARBA00038494"/>
    </source>
</evidence>
<accession>A0A517TSW5</accession>
<reference evidence="3 4" key="1">
    <citation type="submission" date="2019-02" db="EMBL/GenBank/DDBJ databases">
        <title>Deep-cultivation of Planctomycetes and their phenomic and genomic characterization uncovers novel biology.</title>
        <authorList>
            <person name="Wiegand S."/>
            <person name="Jogler M."/>
            <person name="Boedeker C."/>
            <person name="Pinto D."/>
            <person name="Vollmers J."/>
            <person name="Rivas-Marin E."/>
            <person name="Kohn T."/>
            <person name="Peeters S.H."/>
            <person name="Heuer A."/>
            <person name="Rast P."/>
            <person name="Oberbeckmann S."/>
            <person name="Bunk B."/>
            <person name="Jeske O."/>
            <person name="Meyerdierks A."/>
            <person name="Storesund J.E."/>
            <person name="Kallscheuer N."/>
            <person name="Luecker S."/>
            <person name="Lage O.M."/>
            <person name="Pohl T."/>
            <person name="Merkel B.J."/>
            <person name="Hornburger P."/>
            <person name="Mueller R.-W."/>
            <person name="Bruemmer F."/>
            <person name="Labrenz M."/>
            <person name="Spormann A.M."/>
            <person name="Op den Camp H."/>
            <person name="Overmann J."/>
            <person name="Amann R."/>
            <person name="Jetten M.S.M."/>
            <person name="Mascher T."/>
            <person name="Medema M.H."/>
            <person name="Devos D.P."/>
            <person name="Kaster A.-K."/>
            <person name="Ovreas L."/>
            <person name="Rohde M."/>
            <person name="Galperin M.Y."/>
            <person name="Jogler C."/>
        </authorList>
    </citation>
    <scope>NUCLEOTIDE SEQUENCE [LARGE SCALE GENOMIC DNA]</scope>
    <source>
        <strain evidence="3 4">I41</strain>
    </source>
</reference>
<dbReference type="EMBL" id="CP036339">
    <property type="protein sequence ID" value="QDT71467.1"/>
    <property type="molecule type" value="Genomic_DNA"/>
</dbReference>
<dbReference type="CDD" id="cd02511">
    <property type="entry name" value="Beta4Glucosyltransferase"/>
    <property type="match status" value="1"/>
</dbReference>